<evidence type="ECO:0000313" key="2">
    <source>
        <dbReference type="Proteomes" id="UP000283210"/>
    </source>
</evidence>
<reference evidence="1 2" key="2">
    <citation type="submission" date="2019-01" db="EMBL/GenBank/DDBJ databases">
        <title>A chromosome length genome reference of the Java medaka (oryzias javanicus).</title>
        <authorList>
            <person name="Herpin A."/>
            <person name="Takehana Y."/>
            <person name="Naruse K."/>
            <person name="Ansai S."/>
            <person name="Kawaguchi M."/>
        </authorList>
    </citation>
    <scope>NUCLEOTIDE SEQUENCE [LARGE SCALE GENOMIC DNA]</scope>
    <source>
        <strain evidence="1">RS831</strain>
        <tissue evidence="1">Whole body</tissue>
    </source>
</reference>
<protein>
    <submittedName>
        <fullName evidence="1">Uncharacterized protein</fullName>
    </submittedName>
</protein>
<dbReference type="AlphaFoldDB" id="A0A437DEE1"/>
<accession>A0A437DEE1</accession>
<keyword evidence="2" id="KW-1185">Reference proteome</keyword>
<sequence length="82" mass="9169">METRNIQSEGQEMPELTPGLYNEITSVGMNSVLPSVSCPAEFERKNGCQSQNESADVYHVYASIADEEPAPRDVTYHKLQLH</sequence>
<dbReference type="Proteomes" id="UP000283210">
    <property type="component" value="Chromosome 5"/>
</dbReference>
<organism evidence="1 2">
    <name type="scientific">Oryzias javanicus</name>
    <name type="common">Javanese ricefish</name>
    <name type="synonym">Aplocheilus javanicus</name>
    <dbReference type="NCBI Taxonomy" id="123683"/>
    <lineage>
        <taxon>Eukaryota</taxon>
        <taxon>Metazoa</taxon>
        <taxon>Chordata</taxon>
        <taxon>Craniata</taxon>
        <taxon>Vertebrata</taxon>
        <taxon>Euteleostomi</taxon>
        <taxon>Actinopterygii</taxon>
        <taxon>Neopterygii</taxon>
        <taxon>Teleostei</taxon>
        <taxon>Neoteleostei</taxon>
        <taxon>Acanthomorphata</taxon>
        <taxon>Ovalentaria</taxon>
        <taxon>Atherinomorphae</taxon>
        <taxon>Beloniformes</taxon>
        <taxon>Adrianichthyidae</taxon>
        <taxon>Oryziinae</taxon>
        <taxon>Oryzias</taxon>
    </lineage>
</organism>
<proteinExistence type="predicted"/>
<dbReference type="EMBL" id="CM012441">
    <property type="protein sequence ID" value="RVE73221.1"/>
    <property type="molecule type" value="Genomic_DNA"/>
</dbReference>
<gene>
    <name evidence="1" type="ORF">OJAV_G00048030</name>
</gene>
<name>A0A437DEE1_ORYJA</name>
<evidence type="ECO:0000313" key="1">
    <source>
        <dbReference type="EMBL" id="RVE73221.1"/>
    </source>
</evidence>
<reference evidence="1 2" key="1">
    <citation type="submission" date="2018-11" db="EMBL/GenBank/DDBJ databases">
        <authorList>
            <person name="Lopez-Roques C."/>
            <person name="Donnadieu C."/>
            <person name="Bouchez O."/>
            <person name="Klopp C."/>
            <person name="Cabau C."/>
            <person name="Zahm M."/>
        </authorList>
    </citation>
    <scope>NUCLEOTIDE SEQUENCE [LARGE SCALE GENOMIC DNA]</scope>
    <source>
        <strain evidence="1">RS831</strain>
        <tissue evidence="1">Whole body</tissue>
    </source>
</reference>